<gene>
    <name evidence="1" type="ORF">O4213_26910</name>
</gene>
<evidence type="ECO:0000313" key="2">
    <source>
        <dbReference type="Proteomes" id="UP001067235"/>
    </source>
</evidence>
<evidence type="ECO:0000313" key="1">
    <source>
        <dbReference type="EMBL" id="MCZ4553647.1"/>
    </source>
</evidence>
<keyword evidence="2" id="KW-1185">Reference proteome</keyword>
<dbReference type="EMBL" id="JAPWIE010000011">
    <property type="protein sequence ID" value="MCZ4553647.1"/>
    <property type="molecule type" value="Genomic_DNA"/>
</dbReference>
<dbReference type="Proteomes" id="UP001067235">
    <property type="component" value="Unassembled WGS sequence"/>
</dbReference>
<name>A0ABT4N317_GORRU</name>
<reference evidence="1" key="1">
    <citation type="submission" date="2022-12" db="EMBL/GenBank/DDBJ databases">
        <authorList>
            <person name="Krivoruchko A.V."/>
            <person name="Elkin A."/>
        </authorList>
    </citation>
    <scope>NUCLEOTIDE SEQUENCE</scope>
    <source>
        <strain evidence="1">IEGM 1388</strain>
    </source>
</reference>
<evidence type="ECO:0008006" key="3">
    <source>
        <dbReference type="Google" id="ProtNLM"/>
    </source>
</evidence>
<accession>A0ABT4N317</accession>
<comment type="caution">
    <text evidence="1">The sequence shown here is derived from an EMBL/GenBank/DDBJ whole genome shotgun (WGS) entry which is preliminary data.</text>
</comment>
<sequence>MTAEEVTATLADDPAQLLVEAEQALIDAGHEPEASTHRRCHAHHAVVQASDVIVHPESSPAQRERARSVLRDALAWSELDRPSRVSTR</sequence>
<protein>
    <recommendedName>
        <fullName evidence="3">DUF222 domain-containing protein</fullName>
    </recommendedName>
</protein>
<proteinExistence type="predicted"/>
<organism evidence="1 2">
    <name type="scientific">Gordonia rubripertincta</name>
    <name type="common">Rhodococcus corallinus</name>
    <dbReference type="NCBI Taxonomy" id="36822"/>
    <lineage>
        <taxon>Bacteria</taxon>
        <taxon>Bacillati</taxon>
        <taxon>Actinomycetota</taxon>
        <taxon>Actinomycetes</taxon>
        <taxon>Mycobacteriales</taxon>
        <taxon>Gordoniaceae</taxon>
        <taxon>Gordonia</taxon>
    </lineage>
</organism>
<dbReference type="RefSeq" id="WP_301574320.1">
    <property type="nucleotide sequence ID" value="NZ_JAPWIE010000011.1"/>
</dbReference>